<feature type="region of interest" description="Disordered" evidence="1">
    <location>
        <begin position="1"/>
        <end position="28"/>
    </location>
</feature>
<sequence length="468" mass="50627">MVTTHENGACIPPDPQSSRAQGEQDASQANKLSKLHLCTATEIRELVYKERVTVQEYAQALIGRFNQRNHEVKAWAHYDKNTILAEAKRLDDLPPAARGPLHGVAVGIKDVLLTKDMPTRYNSRINEDDGNAAADADAVAILRTAGALILGKTATTEFAAKVEGGSCCNPRSLQHTPGGSSSGSAAAVGDNQVPIALGTQTGGSIIRPGAFNGLYAFKPTWGLVSTEGVGRFSTTCDTVGFFARTLDDLALLAKVYRLDFDYSQPPEPFSIQGASIAFVKTSVWDQAGSGTRKAWEKARSLLADAGAVIQDFDLPEPFQKCREWRETIVAGEARSAFLSKFVESQPKLHASLQALVQNKHDPSRRDMLEAYDGVARLRPQWDEIARRYDVVVTPSTVDDAPKGLWDTGSAVFNVVWTILHAPTLNVPGFFGEHGLPIGLTVVGPRYGDMQLLLAGKTIGELFERKGGI</sequence>
<dbReference type="SUPFAM" id="SSF75304">
    <property type="entry name" value="Amidase signature (AS) enzymes"/>
    <property type="match status" value="1"/>
</dbReference>
<dbReference type="GO" id="GO:0003824">
    <property type="term" value="F:catalytic activity"/>
    <property type="evidence" value="ECO:0007669"/>
    <property type="project" value="InterPro"/>
</dbReference>
<evidence type="ECO:0000259" key="2">
    <source>
        <dbReference type="Pfam" id="PF01425"/>
    </source>
</evidence>
<proteinExistence type="predicted"/>
<gene>
    <name evidence="3" type="ORF">HRG_01963</name>
</gene>
<dbReference type="InterPro" id="IPR000120">
    <property type="entry name" value="Amidase"/>
</dbReference>
<feature type="compositionally biased region" description="Polar residues" evidence="1">
    <location>
        <begin position="16"/>
        <end position="28"/>
    </location>
</feature>
<dbReference type="PANTHER" id="PTHR11895">
    <property type="entry name" value="TRANSAMIDASE"/>
    <property type="match status" value="1"/>
</dbReference>
<dbReference type="PANTHER" id="PTHR11895:SF7">
    <property type="entry name" value="GLUTAMYL-TRNA(GLN) AMIDOTRANSFERASE SUBUNIT A, MITOCHONDRIAL"/>
    <property type="match status" value="1"/>
</dbReference>
<accession>A0A9P8N694</accession>
<organism evidence="3 4">
    <name type="scientific">Hirsutella rhossiliensis</name>
    <dbReference type="NCBI Taxonomy" id="111463"/>
    <lineage>
        <taxon>Eukaryota</taxon>
        <taxon>Fungi</taxon>
        <taxon>Dikarya</taxon>
        <taxon>Ascomycota</taxon>
        <taxon>Pezizomycotina</taxon>
        <taxon>Sordariomycetes</taxon>
        <taxon>Hypocreomycetidae</taxon>
        <taxon>Hypocreales</taxon>
        <taxon>Ophiocordycipitaceae</taxon>
        <taxon>Hirsutella</taxon>
    </lineage>
</organism>
<protein>
    <submittedName>
        <fullName evidence="3">Amidase domain-containing protein</fullName>
    </submittedName>
</protein>
<dbReference type="AlphaFoldDB" id="A0A9P8N694"/>
<dbReference type="Pfam" id="PF01425">
    <property type="entry name" value="Amidase"/>
    <property type="match status" value="1"/>
</dbReference>
<dbReference type="InterPro" id="IPR023631">
    <property type="entry name" value="Amidase_dom"/>
</dbReference>
<evidence type="ECO:0000313" key="4">
    <source>
        <dbReference type="Proteomes" id="UP000824596"/>
    </source>
</evidence>
<dbReference type="InterPro" id="IPR036928">
    <property type="entry name" value="AS_sf"/>
</dbReference>
<reference evidence="3" key="1">
    <citation type="submission" date="2021-09" db="EMBL/GenBank/DDBJ databases">
        <title>A high-quality genome of the endoparasitic fungus Hirsutella rhossiliensis with a comparison of Hirsutella genomes reveals transposable elements contributing to genome size variation.</title>
        <authorList>
            <person name="Lin R."/>
            <person name="Jiao Y."/>
            <person name="Sun X."/>
            <person name="Ling J."/>
            <person name="Xie B."/>
            <person name="Cheng X."/>
        </authorList>
    </citation>
    <scope>NUCLEOTIDE SEQUENCE</scope>
    <source>
        <strain evidence="3">HR02</strain>
    </source>
</reference>
<feature type="domain" description="Amidase" evidence="2">
    <location>
        <begin position="58"/>
        <end position="452"/>
    </location>
</feature>
<name>A0A9P8N694_9HYPO</name>
<dbReference type="OrthoDB" id="6428749at2759"/>
<evidence type="ECO:0000256" key="1">
    <source>
        <dbReference type="SAM" id="MobiDB-lite"/>
    </source>
</evidence>
<dbReference type="EMBL" id="JAIZPD010000002">
    <property type="protein sequence ID" value="KAH0966554.1"/>
    <property type="molecule type" value="Genomic_DNA"/>
</dbReference>
<dbReference type="Gene3D" id="3.90.1300.10">
    <property type="entry name" value="Amidase signature (AS) domain"/>
    <property type="match status" value="1"/>
</dbReference>
<dbReference type="Proteomes" id="UP000824596">
    <property type="component" value="Unassembled WGS sequence"/>
</dbReference>
<dbReference type="RefSeq" id="XP_044724067.1">
    <property type="nucleotide sequence ID" value="XM_044860434.1"/>
</dbReference>
<keyword evidence="4" id="KW-1185">Reference proteome</keyword>
<comment type="caution">
    <text evidence="3">The sequence shown here is derived from an EMBL/GenBank/DDBJ whole genome shotgun (WGS) entry which is preliminary data.</text>
</comment>
<dbReference type="GeneID" id="68351092"/>
<evidence type="ECO:0000313" key="3">
    <source>
        <dbReference type="EMBL" id="KAH0966554.1"/>
    </source>
</evidence>